<evidence type="ECO:0008006" key="5">
    <source>
        <dbReference type="Google" id="ProtNLM"/>
    </source>
</evidence>
<feature type="transmembrane region" description="Helical" evidence="2">
    <location>
        <begin position="40"/>
        <end position="66"/>
    </location>
</feature>
<dbReference type="Proteomes" id="UP000811609">
    <property type="component" value="Chromosome 3"/>
</dbReference>
<evidence type="ECO:0000256" key="2">
    <source>
        <dbReference type="SAM" id="Phobius"/>
    </source>
</evidence>
<dbReference type="EMBL" id="CM031811">
    <property type="protein sequence ID" value="KAG6663059.1"/>
    <property type="molecule type" value="Genomic_DNA"/>
</dbReference>
<feature type="region of interest" description="Disordered" evidence="1">
    <location>
        <begin position="325"/>
        <end position="353"/>
    </location>
</feature>
<reference evidence="3" key="1">
    <citation type="submission" date="2020-12" db="EMBL/GenBank/DDBJ databases">
        <title>WGS assembly of Carya illinoinensis cv. Pawnee.</title>
        <authorList>
            <person name="Platts A."/>
            <person name="Shu S."/>
            <person name="Wright S."/>
            <person name="Barry K."/>
            <person name="Edger P."/>
            <person name="Pires J.C."/>
            <person name="Schmutz J."/>
        </authorList>
    </citation>
    <scope>NUCLEOTIDE SEQUENCE</scope>
    <source>
        <tissue evidence="3">Leaf</tissue>
    </source>
</reference>
<feature type="transmembrane region" description="Helical" evidence="2">
    <location>
        <begin position="197"/>
        <end position="218"/>
    </location>
</feature>
<evidence type="ECO:0000313" key="3">
    <source>
        <dbReference type="EMBL" id="KAG6663059.1"/>
    </source>
</evidence>
<feature type="compositionally biased region" description="Basic and acidic residues" evidence="1">
    <location>
        <begin position="577"/>
        <end position="593"/>
    </location>
</feature>
<feature type="region of interest" description="Disordered" evidence="1">
    <location>
        <begin position="577"/>
        <end position="599"/>
    </location>
</feature>
<proteinExistence type="predicted"/>
<feature type="transmembrane region" description="Helical" evidence="2">
    <location>
        <begin position="87"/>
        <end position="106"/>
    </location>
</feature>
<protein>
    <recommendedName>
        <fullName evidence="5">Transmembrane protein</fullName>
    </recommendedName>
</protein>
<sequence length="599" mass="67422">MEVPAGFLAKLWSFLSFLPFFLLLFILGLLKAALVGPAVLGIILIGNSAVIMGLWTAHFVWTYYCVANSQRFHFLAYNFRTKKLGPVLKVVVLVSLPVPLVLWPISGIVGSLLGGVAYGCFAPLLATFEAVGGNVTDKFYHCFVDGCWSTIKVGCTVVQDFTDFCFHSYFSYMDELIETVLPDERPTDIKLSKLPGCLLASLIGLPVDVILITAVALWKSPYMLFKGWKRLLEDLIGREGPFLETVCVPFAGLAIILWPLAVVGGVIGATVSSFFLGLYSGVIVYQEGSLLMGLAYIVSVVSLFDEYANDLLYLREGSCLPRPEYRRNMGPSTERKKLAENHNTDSKNGRENSYRSKLITEKSRTLKWEIQQYKPMQVWDWLFKSCEVNGRILLHDGLITLEDIEECMLKGNCKKLGVQLPAWSILQCLLASGKSNSSGLVISDHEVELTTMNGPRDKVFEWFVGPLLVIKEQLKRVHLDEIEENCLRELVIRCRNEKPEEWDGTEFASSDIVRRAQLQSIIRRLQGIVASMSRIPTFRRRFRNLVKLLYIETLQASASANHMREILKDSRSCIQSEEEKGSDDTLNKEHRTYDNGNVV</sequence>
<accession>A0A8T1R926</accession>
<dbReference type="PANTHER" id="PTHR31133">
    <property type="entry name" value="MEMBRANE PROTEIN"/>
    <property type="match status" value="1"/>
</dbReference>
<keyword evidence="2" id="KW-1133">Transmembrane helix</keyword>
<evidence type="ECO:0000256" key="1">
    <source>
        <dbReference type="SAM" id="MobiDB-lite"/>
    </source>
</evidence>
<dbReference type="InterPro" id="IPR040229">
    <property type="entry name" value="At3g27390-like"/>
</dbReference>
<keyword evidence="2" id="KW-0812">Transmembrane</keyword>
<comment type="caution">
    <text evidence="3">The sequence shown here is derived from an EMBL/GenBank/DDBJ whole genome shotgun (WGS) entry which is preliminary data.</text>
</comment>
<name>A0A8T1R926_CARIL</name>
<keyword evidence="4" id="KW-1185">Reference proteome</keyword>
<feature type="transmembrane region" description="Helical" evidence="2">
    <location>
        <begin position="112"/>
        <end position="131"/>
    </location>
</feature>
<organism evidence="3 4">
    <name type="scientific">Carya illinoinensis</name>
    <name type="common">Pecan</name>
    <dbReference type="NCBI Taxonomy" id="32201"/>
    <lineage>
        <taxon>Eukaryota</taxon>
        <taxon>Viridiplantae</taxon>
        <taxon>Streptophyta</taxon>
        <taxon>Embryophyta</taxon>
        <taxon>Tracheophyta</taxon>
        <taxon>Spermatophyta</taxon>
        <taxon>Magnoliopsida</taxon>
        <taxon>eudicotyledons</taxon>
        <taxon>Gunneridae</taxon>
        <taxon>Pentapetalae</taxon>
        <taxon>rosids</taxon>
        <taxon>fabids</taxon>
        <taxon>Fagales</taxon>
        <taxon>Juglandaceae</taxon>
        <taxon>Carya</taxon>
    </lineage>
</organism>
<gene>
    <name evidence="3" type="ORF">CIPAW_03G284400</name>
</gene>
<feature type="transmembrane region" description="Helical" evidence="2">
    <location>
        <begin position="288"/>
        <end position="304"/>
    </location>
</feature>
<dbReference type="PANTHER" id="PTHR31133:SF2">
    <property type="entry name" value="EXPRESSED PROTEIN"/>
    <property type="match status" value="1"/>
</dbReference>
<keyword evidence="2" id="KW-0472">Membrane</keyword>
<dbReference type="GO" id="GO:0010228">
    <property type="term" value="P:vegetative to reproductive phase transition of meristem"/>
    <property type="evidence" value="ECO:0007669"/>
    <property type="project" value="TreeGrafter"/>
</dbReference>
<feature type="transmembrane region" description="Helical" evidence="2">
    <location>
        <begin position="12"/>
        <end position="34"/>
    </location>
</feature>
<evidence type="ECO:0000313" key="4">
    <source>
        <dbReference type="Proteomes" id="UP000811609"/>
    </source>
</evidence>
<dbReference type="AlphaFoldDB" id="A0A8T1R926"/>
<feature type="transmembrane region" description="Helical" evidence="2">
    <location>
        <begin position="250"/>
        <end position="276"/>
    </location>
</feature>